<accession>A0A849C0D3</accession>
<dbReference type="EMBL" id="JABELX010000001">
    <property type="protein sequence ID" value="NNH68459.1"/>
    <property type="molecule type" value="Genomic_DNA"/>
</dbReference>
<keyword evidence="1" id="KW-0472">Membrane</keyword>
<feature type="transmembrane region" description="Helical" evidence="1">
    <location>
        <begin position="98"/>
        <end position="118"/>
    </location>
</feature>
<name>A0A849C0D3_9NOCA</name>
<evidence type="ECO:0000256" key="1">
    <source>
        <dbReference type="SAM" id="Phobius"/>
    </source>
</evidence>
<dbReference type="Proteomes" id="UP000586827">
    <property type="component" value="Unassembled WGS sequence"/>
</dbReference>
<evidence type="ECO:0000313" key="2">
    <source>
        <dbReference type="EMBL" id="NNH68459.1"/>
    </source>
</evidence>
<gene>
    <name evidence="2" type="ORF">HLB23_00925</name>
</gene>
<dbReference type="RefSeq" id="WP_067520548.1">
    <property type="nucleotide sequence ID" value="NZ_JABELX010000001.1"/>
</dbReference>
<keyword evidence="1" id="KW-1133">Transmembrane helix</keyword>
<feature type="transmembrane region" description="Helical" evidence="1">
    <location>
        <begin position="150"/>
        <end position="168"/>
    </location>
</feature>
<proteinExistence type="predicted"/>
<evidence type="ECO:0000313" key="3">
    <source>
        <dbReference type="Proteomes" id="UP000586827"/>
    </source>
</evidence>
<dbReference type="AlphaFoldDB" id="A0A849C0D3"/>
<comment type="caution">
    <text evidence="2">The sequence shown here is derived from an EMBL/GenBank/DDBJ whole genome shotgun (WGS) entry which is preliminary data.</text>
</comment>
<keyword evidence="3" id="KW-1185">Reference proteome</keyword>
<protein>
    <submittedName>
        <fullName evidence="2">Uncharacterized protein</fullName>
    </submittedName>
</protein>
<sequence>MSAVDYPVSLAVEDYVPVLLTTAGVLLLRRVAPRPWVAVAAAAVIATGGFTKATAKLIAATGGPDLPWLRSMLFPLLTVGFGLLCLELSRIGTGRVPRWLGLLVPGFTVACALGAVLAGDTLPMLVSTTVFATITGIFLIGLARMRGDNTSAALFGGQLLVFFILGPLASRPDQTVALQWAEQLCNTAAQGAFLVAAWRLSAAYVAAPDKELIQ</sequence>
<feature type="transmembrane region" description="Helical" evidence="1">
    <location>
        <begin position="35"/>
        <end position="55"/>
    </location>
</feature>
<feature type="transmembrane region" description="Helical" evidence="1">
    <location>
        <begin position="6"/>
        <end position="28"/>
    </location>
</feature>
<feature type="transmembrane region" description="Helical" evidence="1">
    <location>
        <begin position="124"/>
        <end position="143"/>
    </location>
</feature>
<feature type="transmembrane region" description="Helical" evidence="1">
    <location>
        <begin position="67"/>
        <end position="86"/>
    </location>
</feature>
<organism evidence="2 3">
    <name type="scientific">Nocardia uniformis</name>
    <dbReference type="NCBI Taxonomy" id="53432"/>
    <lineage>
        <taxon>Bacteria</taxon>
        <taxon>Bacillati</taxon>
        <taxon>Actinomycetota</taxon>
        <taxon>Actinomycetes</taxon>
        <taxon>Mycobacteriales</taxon>
        <taxon>Nocardiaceae</taxon>
        <taxon>Nocardia</taxon>
    </lineage>
</organism>
<reference evidence="2 3" key="1">
    <citation type="submission" date="2020-05" db="EMBL/GenBank/DDBJ databases">
        <title>MicrobeNet Type strains.</title>
        <authorList>
            <person name="Nicholson A.C."/>
        </authorList>
    </citation>
    <scope>NUCLEOTIDE SEQUENCE [LARGE SCALE GENOMIC DNA]</scope>
    <source>
        <strain evidence="2 3">JCM 3224</strain>
    </source>
</reference>
<keyword evidence="1" id="KW-0812">Transmembrane</keyword>